<organism evidence="3 4">
    <name type="scientific">Flavobacterium davisii</name>
    <dbReference type="NCBI Taxonomy" id="2906077"/>
    <lineage>
        <taxon>Bacteria</taxon>
        <taxon>Pseudomonadati</taxon>
        <taxon>Bacteroidota</taxon>
        <taxon>Flavobacteriia</taxon>
        <taxon>Flavobacteriales</taxon>
        <taxon>Flavobacteriaceae</taxon>
        <taxon>Flavobacterium</taxon>
    </lineage>
</organism>
<accession>A0A246GK11</accession>
<reference evidence="2 5" key="2">
    <citation type="submission" date="2024-02" db="EMBL/GenBank/DDBJ databases">
        <title>Comparative Genomic Analysis of Flavobacterium Species Causing Columnaris Disease of Freshwater Fish in Thailand: Insights into Virulence and Resistance Mechanisms.</title>
        <authorList>
            <person name="Nguyen D."/>
            <person name="Chokmangmeepisarn P."/>
            <person name="Khianchaikhan K."/>
            <person name="Morishita M."/>
            <person name="Bunnoy A."/>
            <person name="Rodkhum C."/>
        </authorList>
    </citation>
    <scope>NUCLEOTIDE SEQUENCE [LARGE SCALE GENOMIC DNA]</scope>
    <source>
        <strain evidence="2 5">KCRT2007</strain>
    </source>
</reference>
<protein>
    <submittedName>
        <fullName evidence="3">Uncharacterized protein</fullName>
    </submittedName>
</protein>
<dbReference type="RefSeq" id="WP_164849125.1">
    <property type="nucleotide sequence ID" value="NZ_CP097869.1"/>
</dbReference>
<dbReference type="Proteomes" id="UP001621813">
    <property type="component" value="Unassembled WGS sequence"/>
</dbReference>
<sequence>MKYMKYTQYAYLVAAAFLFYDAFSKKNSNNDTFYLSFFLGLGAIAMFFFRRNFAKKFEKKDNN</sequence>
<evidence type="ECO:0000313" key="4">
    <source>
        <dbReference type="Proteomes" id="UP000197768"/>
    </source>
</evidence>
<comment type="caution">
    <text evidence="3">The sequence shown here is derived from an EMBL/GenBank/DDBJ whole genome shotgun (WGS) entry which is preliminary data.</text>
</comment>
<dbReference type="AlphaFoldDB" id="A0A246GK11"/>
<gene>
    <name evidence="3" type="ORF">BWK59_04420</name>
    <name evidence="2" type="ORF">V3Q77_09100</name>
</gene>
<dbReference type="EMBL" id="JAZGZR010000021">
    <property type="protein sequence ID" value="MFK7050043.1"/>
    <property type="molecule type" value="Genomic_DNA"/>
</dbReference>
<reference evidence="3 4" key="1">
    <citation type="journal article" date="2017" name="Infect. Genet. Evol.">
        <title>Comparative genome analysis of fish pathogen Flavobacterium columnare reveals extensive sequence diversity within the species.</title>
        <authorList>
            <person name="Kayansamruaj P."/>
            <person name="Dong H.T."/>
            <person name="Hirono I."/>
            <person name="Kondo H."/>
            <person name="Senapin S."/>
            <person name="Rodkhum C."/>
        </authorList>
    </citation>
    <scope>NUCLEOTIDE SEQUENCE [LARGE SCALE GENOMIC DNA]</scope>
    <source>
        <strain evidence="3 4">1215</strain>
    </source>
</reference>
<keyword evidence="1" id="KW-1133">Transmembrane helix</keyword>
<dbReference type="Proteomes" id="UP000197768">
    <property type="component" value="Unassembled WGS sequence"/>
</dbReference>
<feature type="transmembrane region" description="Helical" evidence="1">
    <location>
        <begin position="34"/>
        <end position="50"/>
    </location>
</feature>
<dbReference type="EMBL" id="MTCZ01000025">
    <property type="protein sequence ID" value="OWP84632.1"/>
    <property type="molecule type" value="Genomic_DNA"/>
</dbReference>
<proteinExistence type="predicted"/>
<keyword evidence="1" id="KW-0812">Transmembrane</keyword>
<keyword evidence="1" id="KW-0472">Membrane</keyword>
<evidence type="ECO:0000313" key="2">
    <source>
        <dbReference type="EMBL" id="MFK7050043.1"/>
    </source>
</evidence>
<evidence type="ECO:0000256" key="1">
    <source>
        <dbReference type="SAM" id="Phobius"/>
    </source>
</evidence>
<evidence type="ECO:0000313" key="5">
    <source>
        <dbReference type="Proteomes" id="UP001621813"/>
    </source>
</evidence>
<keyword evidence="5" id="KW-1185">Reference proteome</keyword>
<name>A0A246GK11_9FLAO</name>
<evidence type="ECO:0000313" key="3">
    <source>
        <dbReference type="EMBL" id="OWP84632.1"/>
    </source>
</evidence>